<dbReference type="AlphaFoldDB" id="A0A0P6YHS3"/>
<dbReference type="Proteomes" id="UP000050277">
    <property type="component" value="Unassembled WGS sequence"/>
</dbReference>
<proteinExistence type="predicted"/>
<evidence type="ECO:0000256" key="1">
    <source>
        <dbReference type="SAM" id="MobiDB-lite"/>
    </source>
</evidence>
<accession>A0A0P6YHS3</accession>
<feature type="compositionally biased region" description="Low complexity" evidence="1">
    <location>
        <begin position="12"/>
        <end position="27"/>
    </location>
</feature>
<reference evidence="2 3" key="1">
    <citation type="submission" date="2015-07" db="EMBL/GenBank/DDBJ databases">
        <title>Whole genome sequence of Herpetosiphon geysericola DSM 7119.</title>
        <authorList>
            <person name="Hemp J."/>
            <person name="Ward L.M."/>
            <person name="Pace L.A."/>
            <person name="Fischer W.W."/>
        </authorList>
    </citation>
    <scope>NUCLEOTIDE SEQUENCE [LARGE SCALE GENOMIC DNA]</scope>
    <source>
        <strain evidence="2 3">DSM 7119</strain>
    </source>
</reference>
<dbReference type="PATRIC" id="fig|70996.4.peg.3794"/>
<evidence type="ECO:0000313" key="3">
    <source>
        <dbReference type="Proteomes" id="UP000050277"/>
    </source>
</evidence>
<organism evidence="2 3">
    <name type="scientific">Herpetosiphon geysericola</name>
    <dbReference type="NCBI Taxonomy" id="70996"/>
    <lineage>
        <taxon>Bacteria</taxon>
        <taxon>Bacillati</taxon>
        <taxon>Chloroflexota</taxon>
        <taxon>Chloroflexia</taxon>
        <taxon>Herpetosiphonales</taxon>
        <taxon>Herpetosiphonaceae</taxon>
        <taxon>Herpetosiphon</taxon>
    </lineage>
</organism>
<dbReference type="EMBL" id="LGKP01000014">
    <property type="protein sequence ID" value="KPL90021.1"/>
    <property type="molecule type" value="Genomic_DNA"/>
</dbReference>
<feature type="region of interest" description="Disordered" evidence="1">
    <location>
        <begin position="1"/>
        <end position="29"/>
    </location>
</feature>
<keyword evidence="3" id="KW-1185">Reference proteome</keyword>
<evidence type="ECO:0000313" key="2">
    <source>
        <dbReference type="EMBL" id="KPL90021.1"/>
    </source>
</evidence>
<dbReference type="STRING" id="70996.SE18_08700"/>
<name>A0A0P6YHS3_9CHLR</name>
<dbReference type="RefSeq" id="WP_054534054.1">
    <property type="nucleotide sequence ID" value="NZ_LGKP01000014.1"/>
</dbReference>
<protein>
    <submittedName>
        <fullName evidence="2">Uncharacterized protein</fullName>
    </submittedName>
</protein>
<feature type="compositionally biased region" description="Polar residues" evidence="1">
    <location>
        <begin position="1"/>
        <end position="11"/>
    </location>
</feature>
<comment type="caution">
    <text evidence="2">The sequence shown here is derived from an EMBL/GenBank/DDBJ whole genome shotgun (WGS) entry which is preliminary data.</text>
</comment>
<gene>
    <name evidence="2" type="ORF">SE18_08700</name>
</gene>
<sequence length="96" mass="10235">MSGKTKPQSTDAPAETAEPTTTAAATPKVKIVRTPTQDYQFPSTATTAKEHEAENLQIKAQLVAMGFPDMANAEIKQTTNDGQVIVEFVKKVGTKG</sequence>